<dbReference type="AlphaFoldDB" id="A0A2W5UMF7"/>
<organism evidence="4 5">
    <name type="scientific">Archangium gephyra</name>
    <dbReference type="NCBI Taxonomy" id="48"/>
    <lineage>
        <taxon>Bacteria</taxon>
        <taxon>Pseudomonadati</taxon>
        <taxon>Myxococcota</taxon>
        <taxon>Myxococcia</taxon>
        <taxon>Myxococcales</taxon>
        <taxon>Cystobacterineae</taxon>
        <taxon>Archangiaceae</taxon>
        <taxon>Archangium</taxon>
    </lineage>
</organism>
<dbReference type="PROSITE" id="PS00583">
    <property type="entry name" value="PFKB_KINASES_1"/>
    <property type="match status" value="1"/>
</dbReference>
<dbReference type="Gene3D" id="3.40.1190.20">
    <property type="match status" value="1"/>
</dbReference>
<gene>
    <name evidence="4" type="ORF">DI536_20545</name>
</gene>
<keyword evidence="2 4" id="KW-0418">Kinase</keyword>
<dbReference type="CDD" id="cd01942">
    <property type="entry name" value="ribokinase_group_A"/>
    <property type="match status" value="1"/>
</dbReference>
<dbReference type="InterPro" id="IPR029056">
    <property type="entry name" value="Ribokinase-like"/>
</dbReference>
<dbReference type="Proteomes" id="UP000249061">
    <property type="component" value="Unassembled WGS sequence"/>
</dbReference>
<dbReference type="GO" id="GO:0016301">
    <property type="term" value="F:kinase activity"/>
    <property type="evidence" value="ECO:0007669"/>
    <property type="project" value="UniProtKB-KW"/>
</dbReference>
<keyword evidence="1" id="KW-0808">Transferase</keyword>
<dbReference type="InterPro" id="IPR002173">
    <property type="entry name" value="Carboh/pur_kinase_PfkB_CS"/>
</dbReference>
<dbReference type="PANTHER" id="PTHR10584">
    <property type="entry name" value="SUGAR KINASE"/>
    <property type="match status" value="1"/>
</dbReference>
<evidence type="ECO:0000256" key="1">
    <source>
        <dbReference type="ARBA" id="ARBA00022679"/>
    </source>
</evidence>
<evidence type="ECO:0000313" key="5">
    <source>
        <dbReference type="Proteomes" id="UP000249061"/>
    </source>
</evidence>
<name>A0A2W5UMF7_9BACT</name>
<dbReference type="PROSITE" id="PS00584">
    <property type="entry name" value="PFKB_KINASES_2"/>
    <property type="match status" value="1"/>
</dbReference>
<dbReference type="InterPro" id="IPR011611">
    <property type="entry name" value="PfkB_dom"/>
</dbReference>
<evidence type="ECO:0000259" key="3">
    <source>
        <dbReference type="Pfam" id="PF00294"/>
    </source>
</evidence>
<dbReference type="Pfam" id="PF00294">
    <property type="entry name" value="PfkB"/>
    <property type="match status" value="1"/>
</dbReference>
<dbReference type="PANTHER" id="PTHR10584:SF166">
    <property type="entry name" value="RIBOKINASE"/>
    <property type="match status" value="1"/>
</dbReference>
<reference evidence="4 5" key="1">
    <citation type="submission" date="2017-08" db="EMBL/GenBank/DDBJ databases">
        <title>Infants hospitalized years apart are colonized by the same room-sourced microbial strains.</title>
        <authorList>
            <person name="Brooks B."/>
            <person name="Olm M.R."/>
            <person name="Firek B.A."/>
            <person name="Baker R."/>
            <person name="Thomas B.C."/>
            <person name="Morowitz M.J."/>
            <person name="Banfield J.F."/>
        </authorList>
    </citation>
    <scope>NUCLEOTIDE SEQUENCE [LARGE SCALE GENOMIC DNA]</scope>
    <source>
        <strain evidence="4">S2_003_000_R2_14</strain>
    </source>
</reference>
<comment type="caution">
    <text evidence="4">The sequence shown here is derived from an EMBL/GenBank/DDBJ whole genome shotgun (WGS) entry which is preliminary data.</text>
</comment>
<accession>A0A2W5UMF7</accession>
<evidence type="ECO:0000256" key="2">
    <source>
        <dbReference type="ARBA" id="ARBA00022777"/>
    </source>
</evidence>
<protein>
    <submittedName>
        <fullName evidence="4">Carbohydrate kinase family protein</fullName>
    </submittedName>
</protein>
<proteinExistence type="predicted"/>
<feature type="domain" description="Carbohydrate kinase PfkB" evidence="3">
    <location>
        <begin position="34"/>
        <end position="293"/>
    </location>
</feature>
<sequence length="316" mass="33753">MRIIVTGSLAYDYIMNFPGKFADHILPDKVHMLTVSFLVDSMKKMRGGTAGNIAYTLALLGAKTAVVSAAGQDFREYADFMQGRGIDTRGINLVNNEFTASCFINTDQANNQIVAFYPGAVVHARDVTLASLGLEKGDWVIISPTDPESMARHTAECKKAGVSYIFDPGKQVPRLSKEQILAGLDGCAAFVGNDYEFGMMAKATGLTEQALFDMAPITVMTRGAEGSRILIKGKPTIEIPVAAPSAVVDPTGAGDAYLGALAYGFAKGLPHETTGRIAALAATYAIELKGCQEHSYSIDDFARRYQAAFGEKLSLG</sequence>
<dbReference type="SUPFAM" id="SSF53613">
    <property type="entry name" value="Ribokinase-like"/>
    <property type="match status" value="1"/>
</dbReference>
<dbReference type="EMBL" id="QFQP01000018">
    <property type="protein sequence ID" value="PZR10268.1"/>
    <property type="molecule type" value="Genomic_DNA"/>
</dbReference>
<evidence type="ECO:0000313" key="4">
    <source>
        <dbReference type="EMBL" id="PZR10268.1"/>
    </source>
</evidence>